<keyword evidence="1" id="KW-0812">Transmembrane</keyword>
<feature type="transmembrane region" description="Helical" evidence="1">
    <location>
        <begin position="392"/>
        <end position="411"/>
    </location>
</feature>
<dbReference type="Pfam" id="PF24938">
    <property type="entry name" value="DUF7755"/>
    <property type="match status" value="1"/>
</dbReference>
<dbReference type="Proteomes" id="UP001652600">
    <property type="component" value="Chromosome 2"/>
</dbReference>
<gene>
    <name evidence="4 5 6" type="primary">LOC103491931</name>
</gene>
<keyword evidence="1" id="KW-0472">Membrane</keyword>
<feature type="transmembrane region" description="Helical" evidence="1">
    <location>
        <begin position="361"/>
        <end position="380"/>
    </location>
</feature>
<accession>A0A1S3BPV9</accession>
<sequence>MDCATPMLLLCAGVVGMDALSPKHLIFATKKSLTSERKSLNSVSPGSICSRYPIFRSQIQAKRANFQDFQDYAKPSHLIQASELEICTKASIEKILSSLKGNESQALFKVDISTSKLYGSSLSDMNAGVLLCLIDEKGNSILQRISPSLVTDHGHSKENDILIGPEILLFQRGSFDEFVFKGPKLGRLEAVWLSVDSGQWRAGSLSLYVISQLKYEGEELQYMGLKFEFPAEDILLGEGSDKSMVELRPCLVSEVSEIEPLSFLTQSSNVATIDSITNEESMKEYAVLKLSLLAYDALLIVAGTSVSSFLDGENAGLAFFGGGVLGFLYLLLLQRSVDELPSPTPISETSGNEDRRYQGPLSALALAVGFSILIVKLNLGDSTTMLLSPKEVVIGMLGFLACKVAVVLGAVKPMALGQKVNE</sequence>
<dbReference type="PANTHER" id="PTHR36330:SF2">
    <property type="entry name" value="LIPASE_LIPOOXYGENASE, PLAT_LH2 FAMILY PROTEIN"/>
    <property type="match status" value="1"/>
</dbReference>
<feature type="domain" description="DUF7755" evidence="2">
    <location>
        <begin position="106"/>
        <end position="252"/>
    </location>
</feature>
<feature type="transmembrane region" description="Helical" evidence="1">
    <location>
        <begin position="292"/>
        <end position="310"/>
    </location>
</feature>
<proteinExistence type="predicted"/>
<dbReference type="Gene3D" id="2.60.60.20">
    <property type="entry name" value="PLAT/LH2 domain"/>
    <property type="match status" value="1"/>
</dbReference>
<dbReference type="RefSeq" id="XP_008450276.2">
    <property type="nucleotide sequence ID" value="XM_008452054.2"/>
</dbReference>
<keyword evidence="1" id="KW-1133">Transmembrane helix</keyword>
<dbReference type="RefSeq" id="XP_050937118.1">
    <property type="nucleotide sequence ID" value="XM_051081161.1"/>
</dbReference>
<dbReference type="GeneID" id="103491931"/>
<protein>
    <submittedName>
        <fullName evidence="4 5">Uncharacterized protein LOC103491931</fullName>
    </submittedName>
</protein>
<evidence type="ECO:0000256" key="1">
    <source>
        <dbReference type="SAM" id="Phobius"/>
    </source>
</evidence>
<dbReference type="eggNOG" id="ENOG502QU7R">
    <property type="taxonomic scope" value="Eukaryota"/>
</dbReference>
<dbReference type="RefSeq" id="XP_016900902.2">
    <property type="nucleotide sequence ID" value="XM_017045413.2"/>
</dbReference>
<evidence type="ECO:0000313" key="6">
    <source>
        <dbReference type="RefSeq" id="XP_050937118.1"/>
    </source>
</evidence>
<feature type="transmembrane region" description="Helical" evidence="1">
    <location>
        <begin position="316"/>
        <end position="333"/>
    </location>
</feature>
<keyword evidence="3" id="KW-1185">Reference proteome</keyword>
<name>A0A1S3BPV9_CUCME</name>
<evidence type="ECO:0000313" key="4">
    <source>
        <dbReference type="RefSeq" id="XP_008450276.2"/>
    </source>
</evidence>
<dbReference type="KEGG" id="cmo:103491931"/>
<reference evidence="3 4" key="1">
    <citation type="submission" date="2025-05" db="UniProtKB">
        <authorList>
            <consortium name="RefSeq"/>
        </authorList>
    </citation>
    <scope>NUCLEOTIDE SEQUENCE [LARGE SCALE GENOMIC DNA]</scope>
    <source>
        <tissue evidence="4 5">Stem</tissue>
    </source>
</reference>
<organism evidence="3 4">
    <name type="scientific">Cucumis melo</name>
    <name type="common">Muskmelon</name>
    <dbReference type="NCBI Taxonomy" id="3656"/>
    <lineage>
        <taxon>Eukaryota</taxon>
        <taxon>Viridiplantae</taxon>
        <taxon>Streptophyta</taxon>
        <taxon>Embryophyta</taxon>
        <taxon>Tracheophyta</taxon>
        <taxon>Spermatophyta</taxon>
        <taxon>Magnoliopsida</taxon>
        <taxon>eudicotyledons</taxon>
        <taxon>Gunneridae</taxon>
        <taxon>Pentapetalae</taxon>
        <taxon>rosids</taxon>
        <taxon>fabids</taxon>
        <taxon>Cucurbitales</taxon>
        <taxon>Cucurbitaceae</taxon>
        <taxon>Benincaseae</taxon>
        <taxon>Cucumis</taxon>
    </lineage>
</organism>
<evidence type="ECO:0000313" key="3">
    <source>
        <dbReference type="Proteomes" id="UP001652600"/>
    </source>
</evidence>
<evidence type="ECO:0000313" key="5">
    <source>
        <dbReference type="RefSeq" id="XP_016900902.2"/>
    </source>
</evidence>
<dbReference type="Gramene" id="MELO3C015045.2.1">
    <property type="protein sequence ID" value="MELO3C015045.2.1"/>
    <property type="gene ID" value="MELO3C015045.2"/>
</dbReference>
<evidence type="ECO:0000259" key="2">
    <source>
        <dbReference type="Pfam" id="PF24938"/>
    </source>
</evidence>
<dbReference type="InterPro" id="IPR056657">
    <property type="entry name" value="DUF7755"/>
</dbReference>
<dbReference type="PANTHER" id="PTHR36330">
    <property type="entry name" value="LIPASE/LIPOOXYGENASE, PLAT/LH2 FAMILY PROTEIN"/>
    <property type="match status" value="1"/>
</dbReference>
<dbReference type="AlphaFoldDB" id="A0A1S3BPV9"/>